<feature type="non-terminal residue" evidence="1">
    <location>
        <position position="1"/>
    </location>
</feature>
<protein>
    <submittedName>
        <fullName evidence="1">Uncharacterized protein</fullName>
    </submittedName>
</protein>
<dbReference type="AlphaFoldDB" id="A0A0F9J548"/>
<comment type="caution">
    <text evidence="1">The sequence shown here is derived from an EMBL/GenBank/DDBJ whole genome shotgun (WGS) entry which is preliminary data.</text>
</comment>
<sequence>TMIESFWEVPIMLSIVYLGRYLAKKGFWEAERVME</sequence>
<name>A0A0F9J548_9ZZZZ</name>
<reference evidence="1" key="1">
    <citation type="journal article" date="2015" name="Nature">
        <title>Complex archaea that bridge the gap between prokaryotes and eukaryotes.</title>
        <authorList>
            <person name="Spang A."/>
            <person name="Saw J.H."/>
            <person name="Jorgensen S.L."/>
            <person name="Zaremba-Niedzwiedzka K."/>
            <person name="Martijn J."/>
            <person name="Lind A.E."/>
            <person name="van Eijk R."/>
            <person name="Schleper C."/>
            <person name="Guy L."/>
            <person name="Ettema T.J."/>
        </authorList>
    </citation>
    <scope>NUCLEOTIDE SEQUENCE</scope>
</reference>
<accession>A0A0F9J548</accession>
<dbReference type="EMBL" id="LAZR01017288">
    <property type="protein sequence ID" value="KKM01041.1"/>
    <property type="molecule type" value="Genomic_DNA"/>
</dbReference>
<evidence type="ECO:0000313" key="1">
    <source>
        <dbReference type="EMBL" id="KKM01041.1"/>
    </source>
</evidence>
<gene>
    <name evidence="1" type="ORF">LCGC14_1798440</name>
</gene>
<proteinExistence type="predicted"/>
<organism evidence="1">
    <name type="scientific">marine sediment metagenome</name>
    <dbReference type="NCBI Taxonomy" id="412755"/>
    <lineage>
        <taxon>unclassified sequences</taxon>
        <taxon>metagenomes</taxon>
        <taxon>ecological metagenomes</taxon>
    </lineage>
</organism>